<evidence type="ECO:0000259" key="2">
    <source>
        <dbReference type="Pfam" id="PF02627"/>
    </source>
</evidence>
<protein>
    <submittedName>
        <fullName evidence="3">Carboxymuconolactone decarboxylase family protein</fullName>
    </submittedName>
</protein>
<dbReference type="InterPro" id="IPR029032">
    <property type="entry name" value="AhpD-like"/>
</dbReference>
<sequence length="199" mass="22115">MARRSASASPGRPVSGCQSRWTSHPKLDHDSHTKLDHTRGPVLGSVRGVSQRISLNRRAPGLLKQLIELNNSIKKVAAEAGLDQRLLELLKIRTSQLNGCAFCLDMHVREAMESGETHKRIYLLSAWRDANVYTDQERSALALADAMTRLSETQDVADEVYEEALAHLTEDQYTAVGWAVTVMNAFNRLNVTSHTPVPE</sequence>
<dbReference type="SUPFAM" id="SSF69118">
    <property type="entry name" value="AhpD-like"/>
    <property type="match status" value="1"/>
</dbReference>
<dbReference type="InterPro" id="IPR004675">
    <property type="entry name" value="AhpD_core"/>
</dbReference>
<dbReference type="PANTHER" id="PTHR34846:SF7">
    <property type="entry name" value="BLL7811 PROTEIN"/>
    <property type="match status" value="1"/>
</dbReference>
<dbReference type="Gene3D" id="1.20.1290.10">
    <property type="entry name" value="AhpD-like"/>
    <property type="match status" value="1"/>
</dbReference>
<dbReference type="NCBIfam" id="TIGR00778">
    <property type="entry name" value="ahpD_dom"/>
    <property type="match status" value="1"/>
</dbReference>
<keyword evidence="4" id="KW-1185">Reference proteome</keyword>
<dbReference type="AlphaFoldDB" id="A0A558AIT7"/>
<name>A0A558AIT7_9PSEU</name>
<dbReference type="Pfam" id="PF02627">
    <property type="entry name" value="CMD"/>
    <property type="match status" value="1"/>
</dbReference>
<feature type="region of interest" description="Disordered" evidence="1">
    <location>
        <begin position="1"/>
        <end position="41"/>
    </location>
</feature>
<proteinExistence type="predicted"/>
<dbReference type="EMBL" id="VJWX01000545">
    <property type="protein sequence ID" value="TVT24159.1"/>
    <property type="molecule type" value="Genomic_DNA"/>
</dbReference>
<evidence type="ECO:0000313" key="4">
    <source>
        <dbReference type="Proteomes" id="UP000320011"/>
    </source>
</evidence>
<gene>
    <name evidence="3" type="ORF">FNH05_32690</name>
</gene>
<dbReference type="GO" id="GO:0051920">
    <property type="term" value="F:peroxiredoxin activity"/>
    <property type="evidence" value="ECO:0007669"/>
    <property type="project" value="InterPro"/>
</dbReference>
<reference evidence="3 4" key="2">
    <citation type="submission" date="2019-08" db="EMBL/GenBank/DDBJ databases">
        <title>Amycolatopsis acidicola sp. nov., isolated from peat swamp forest soil.</title>
        <authorList>
            <person name="Srisuk N."/>
        </authorList>
    </citation>
    <scope>NUCLEOTIDE SEQUENCE [LARGE SCALE GENOMIC DNA]</scope>
    <source>
        <strain evidence="3 4">TBRC 6029</strain>
    </source>
</reference>
<reference evidence="3 4" key="1">
    <citation type="submission" date="2019-07" db="EMBL/GenBank/DDBJ databases">
        <authorList>
            <person name="Duangmal K."/>
            <person name="Teo W.F.A."/>
        </authorList>
    </citation>
    <scope>NUCLEOTIDE SEQUENCE [LARGE SCALE GENOMIC DNA]</scope>
    <source>
        <strain evidence="3 4">TBRC 6029</strain>
    </source>
</reference>
<dbReference type="OrthoDB" id="5185109at2"/>
<dbReference type="Proteomes" id="UP000320011">
    <property type="component" value="Unassembled WGS sequence"/>
</dbReference>
<accession>A0A558AIT7</accession>
<evidence type="ECO:0000313" key="3">
    <source>
        <dbReference type="EMBL" id="TVT24159.1"/>
    </source>
</evidence>
<comment type="caution">
    <text evidence="3">The sequence shown here is derived from an EMBL/GenBank/DDBJ whole genome shotgun (WGS) entry which is preliminary data.</text>
</comment>
<organism evidence="3 4">
    <name type="scientific">Amycolatopsis rhizosphaerae</name>
    <dbReference type="NCBI Taxonomy" id="2053003"/>
    <lineage>
        <taxon>Bacteria</taxon>
        <taxon>Bacillati</taxon>
        <taxon>Actinomycetota</taxon>
        <taxon>Actinomycetes</taxon>
        <taxon>Pseudonocardiales</taxon>
        <taxon>Pseudonocardiaceae</taxon>
        <taxon>Amycolatopsis</taxon>
    </lineage>
</organism>
<feature type="compositionally biased region" description="Basic and acidic residues" evidence="1">
    <location>
        <begin position="25"/>
        <end position="39"/>
    </location>
</feature>
<dbReference type="PANTHER" id="PTHR34846">
    <property type="entry name" value="4-CARBOXYMUCONOLACTONE DECARBOXYLASE FAMILY PROTEIN (AFU_ORTHOLOGUE AFUA_6G11590)"/>
    <property type="match status" value="1"/>
</dbReference>
<dbReference type="InterPro" id="IPR003779">
    <property type="entry name" value="CMD-like"/>
</dbReference>
<evidence type="ECO:0000256" key="1">
    <source>
        <dbReference type="SAM" id="MobiDB-lite"/>
    </source>
</evidence>
<feature type="domain" description="Carboxymuconolactone decarboxylase-like" evidence="2">
    <location>
        <begin position="61"/>
        <end position="145"/>
    </location>
</feature>